<organism evidence="2 3">
    <name type="scientific">Liparis tanakae</name>
    <name type="common">Tanaka's snailfish</name>
    <dbReference type="NCBI Taxonomy" id="230148"/>
    <lineage>
        <taxon>Eukaryota</taxon>
        <taxon>Metazoa</taxon>
        <taxon>Chordata</taxon>
        <taxon>Craniata</taxon>
        <taxon>Vertebrata</taxon>
        <taxon>Euteleostomi</taxon>
        <taxon>Actinopterygii</taxon>
        <taxon>Neopterygii</taxon>
        <taxon>Teleostei</taxon>
        <taxon>Neoteleostei</taxon>
        <taxon>Acanthomorphata</taxon>
        <taxon>Eupercaria</taxon>
        <taxon>Perciformes</taxon>
        <taxon>Cottioidei</taxon>
        <taxon>Cottales</taxon>
        <taxon>Liparidae</taxon>
        <taxon>Liparis</taxon>
    </lineage>
</organism>
<reference evidence="2 3" key="1">
    <citation type="submission" date="2019-03" db="EMBL/GenBank/DDBJ databases">
        <title>First draft genome of Liparis tanakae, snailfish: a comprehensive survey of snailfish specific genes.</title>
        <authorList>
            <person name="Kim W."/>
            <person name="Song I."/>
            <person name="Jeong J.-H."/>
            <person name="Kim D."/>
            <person name="Kim S."/>
            <person name="Ryu S."/>
            <person name="Song J.Y."/>
            <person name="Lee S.K."/>
        </authorList>
    </citation>
    <scope>NUCLEOTIDE SEQUENCE [LARGE SCALE GENOMIC DNA]</scope>
    <source>
        <tissue evidence="2">Muscle</tissue>
    </source>
</reference>
<name>A0A4Z2FYV4_9TELE</name>
<proteinExistence type="predicted"/>
<dbReference type="EMBL" id="SRLO01000804">
    <property type="protein sequence ID" value="TNN46171.1"/>
    <property type="molecule type" value="Genomic_DNA"/>
</dbReference>
<sequence>MVVVVVVVVVGGWGEREEKRVPERKKERKKEGEEEVRESKCEGFRRMSIGRAEPLGKPELQIGWYARVSRKEPPSRHGIEGGEGGVIRVSVKSLFRPIVSPETVWGDFVSGQQLSNLSVAVGGLLRVEPVYFDVNILERGNENKKRKLIALSLEILADSAL</sequence>
<gene>
    <name evidence="2" type="ORF">EYF80_043638</name>
</gene>
<comment type="caution">
    <text evidence="2">The sequence shown here is derived from an EMBL/GenBank/DDBJ whole genome shotgun (WGS) entry which is preliminary data.</text>
</comment>
<evidence type="ECO:0000256" key="1">
    <source>
        <dbReference type="SAM" id="MobiDB-lite"/>
    </source>
</evidence>
<dbReference type="AlphaFoldDB" id="A0A4Z2FYV4"/>
<keyword evidence="3" id="KW-1185">Reference proteome</keyword>
<dbReference type="Proteomes" id="UP000314294">
    <property type="component" value="Unassembled WGS sequence"/>
</dbReference>
<evidence type="ECO:0000313" key="2">
    <source>
        <dbReference type="EMBL" id="TNN46171.1"/>
    </source>
</evidence>
<protein>
    <submittedName>
        <fullName evidence="2">Uncharacterized protein</fullName>
    </submittedName>
</protein>
<accession>A0A4Z2FYV4</accession>
<feature type="region of interest" description="Disordered" evidence="1">
    <location>
        <begin position="18"/>
        <end position="37"/>
    </location>
</feature>
<evidence type="ECO:0000313" key="3">
    <source>
        <dbReference type="Proteomes" id="UP000314294"/>
    </source>
</evidence>